<dbReference type="STRING" id="252474.B1A74_07060"/>
<reference evidence="2 3" key="1">
    <citation type="submission" date="2017-02" db="EMBL/GenBank/DDBJ databases">
        <title>Genomic diversity within the haloalkaliphilic genus Thioalkalivibrio.</title>
        <authorList>
            <person name="Ahn A.-C."/>
            <person name="Meier-Kolthoff J."/>
            <person name="Overmars L."/>
            <person name="Richter M."/>
            <person name="Woyke T."/>
            <person name="Sorokin D.Y."/>
            <person name="Muyzer G."/>
        </authorList>
    </citation>
    <scope>NUCLEOTIDE SEQUENCE [LARGE SCALE GENOMIC DNA]</scope>
    <source>
        <strain evidence="2 3">HL17</strain>
    </source>
</reference>
<protein>
    <recommendedName>
        <fullName evidence="1">Type 4 fimbrial biogenesis protein PilX N-terminal domain-containing protein</fullName>
    </recommendedName>
</protein>
<dbReference type="RefSeq" id="WP_077244197.1">
    <property type="nucleotide sequence ID" value="NZ_MUZR01000022.1"/>
</dbReference>
<name>A0A1V2ZYK7_9GAMM</name>
<proteinExistence type="predicted"/>
<evidence type="ECO:0000259" key="1">
    <source>
        <dbReference type="Pfam" id="PF14341"/>
    </source>
</evidence>
<dbReference type="InterPro" id="IPR025746">
    <property type="entry name" value="PilX_N_dom"/>
</dbReference>
<organism evidence="2 3">
    <name type="scientific">Thioalkalivibrio halophilus</name>
    <dbReference type="NCBI Taxonomy" id="252474"/>
    <lineage>
        <taxon>Bacteria</taxon>
        <taxon>Pseudomonadati</taxon>
        <taxon>Pseudomonadota</taxon>
        <taxon>Gammaproteobacteria</taxon>
        <taxon>Chromatiales</taxon>
        <taxon>Ectothiorhodospiraceae</taxon>
        <taxon>Thioalkalivibrio</taxon>
    </lineage>
</organism>
<dbReference type="Proteomes" id="UP000189177">
    <property type="component" value="Unassembled WGS sequence"/>
</dbReference>
<dbReference type="Pfam" id="PF14341">
    <property type="entry name" value="PilX_N"/>
    <property type="match status" value="1"/>
</dbReference>
<comment type="caution">
    <text evidence="2">The sequence shown here is derived from an EMBL/GenBank/DDBJ whole genome shotgun (WGS) entry which is preliminary data.</text>
</comment>
<gene>
    <name evidence="2" type="ORF">B1A74_07060</name>
</gene>
<dbReference type="EMBL" id="MUZR01000022">
    <property type="protein sequence ID" value="OOC10166.1"/>
    <property type="molecule type" value="Genomic_DNA"/>
</dbReference>
<evidence type="ECO:0000313" key="2">
    <source>
        <dbReference type="EMBL" id="OOC10166.1"/>
    </source>
</evidence>
<keyword evidence="3" id="KW-1185">Reference proteome</keyword>
<sequence length="400" mass="42621">MTYRTLHNRPSRQRGVATLLVALVIMVALTLLVFFSARTALQEERMAANEVRMKQTASAAQAGLERALDELKTGGATNPTAPYTGSGPDGSLYHVAFVDRDRLDGLPACPPDPTAFAGLADADNDGNPGQGAPDDLRRTGIWSCGWSNDRNARKGVATLSLGIPSVANPPTNPLTSRGGVDTNGNAEVYNAFNNLTIWTGSDLSIAGNPGNTYISDSPDEVTDPANWVHDEDDYLRTTDMNRQGPDVVDRDLQISEANLSGDDFFRNFMGQNPSQYRDTVPTILDPDVGDIDGAENEVIWFSQDTSFDGGQFGSRDNPVVIVVDGNLDMAGNVDIYGILYVREELDGAGTLNVFGSTIVEGDTSIGGTPSFIFDPVAAEGAGDLGARAGVAGAWRDWTPQ</sequence>
<dbReference type="AlphaFoldDB" id="A0A1V2ZYK7"/>
<evidence type="ECO:0000313" key="3">
    <source>
        <dbReference type="Proteomes" id="UP000189177"/>
    </source>
</evidence>
<feature type="domain" description="Type 4 fimbrial biogenesis protein PilX N-terminal" evidence="1">
    <location>
        <begin position="14"/>
        <end position="65"/>
    </location>
</feature>
<dbReference type="OrthoDB" id="5786365at2"/>
<accession>A0A1V2ZYK7</accession>